<proteinExistence type="predicted"/>
<reference evidence="3" key="1">
    <citation type="journal article" date="2013" name="Nature">
        <title>Pan genome of the phytoplankton Emiliania underpins its global distribution.</title>
        <authorList>
            <person name="Read B.A."/>
            <person name="Kegel J."/>
            <person name="Klute M.J."/>
            <person name="Kuo A."/>
            <person name="Lefebvre S.C."/>
            <person name="Maumus F."/>
            <person name="Mayer C."/>
            <person name="Miller J."/>
            <person name="Monier A."/>
            <person name="Salamov A."/>
            <person name="Young J."/>
            <person name="Aguilar M."/>
            <person name="Claverie J.M."/>
            <person name="Frickenhaus S."/>
            <person name="Gonzalez K."/>
            <person name="Herman E.K."/>
            <person name="Lin Y.C."/>
            <person name="Napier J."/>
            <person name="Ogata H."/>
            <person name="Sarno A.F."/>
            <person name="Shmutz J."/>
            <person name="Schroeder D."/>
            <person name="de Vargas C."/>
            <person name="Verret F."/>
            <person name="von Dassow P."/>
            <person name="Valentin K."/>
            <person name="Van de Peer Y."/>
            <person name="Wheeler G."/>
            <person name="Dacks J.B."/>
            <person name="Delwiche C.F."/>
            <person name="Dyhrman S.T."/>
            <person name="Glockner G."/>
            <person name="John U."/>
            <person name="Richards T."/>
            <person name="Worden A.Z."/>
            <person name="Zhang X."/>
            <person name="Grigoriev I.V."/>
            <person name="Allen A.E."/>
            <person name="Bidle K."/>
            <person name="Borodovsky M."/>
            <person name="Bowler C."/>
            <person name="Brownlee C."/>
            <person name="Cock J.M."/>
            <person name="Elias M."/>
            <person name="Gladyshev V.N."/>
            <person name="Groth M."/>
            <person name="Guda C."/>
            <person name="Hadaegh A."/>
            <person name="Iglesias-Rodriguez M.D."/>
            <person name="Jenkins J."/>
            <person name="Jones B.M."/>
            <person name="Lawson T."/>
            <person name="Leese F."/>
            <person name="Lindquist E."/>
            <person name="Lobanov A."/>
            <person name="Lomsadze A."/>
            <person name="Malik S.B."/>
            <person name="Marsh M.E."/>
            <person name="Mackinder L."/>
            <person name="Mock T."/>
            <person name="Mueller-Roeber B."/>
            <person name="Pagarete A."/>
            <person name="Parker M."/>
            <person name="Probert I."/>
            <person name="Quesneville H."/>
            <person name="Raines C."/>
            <person name="Rensing S.A."/>
            <person name="Riano-Pachon D.M."/>
            <person name="Richier S."/>
            <person name="Rokitta S."/>
            <person name="Shiraiwa Y."/>
            <person name="Soanes D.M."/>
            <person name="van der Giezen M."/>
            <person name="Wahlund T.M."/>
            <person name="Williams B."/>
            <person name="Wilson W."/>
            <person name="Wolfe G."/>
            <person name="Wurch L.L."/>
        </authorList>
    </citation>
    <scope>NUCLEOTIDE SEQUENCE</scope>
</reference>
<dbReference type="KEGG" id="ehx:EMIHUDRAFT_107644"/>
<feature type="compositionally biased region" description="Acidic residues" evidence="1">
    <location>
        <begin position="183"/>
        <end position="199"/>
    </location>
</feature>
<evidence type="ECO:0000313" key="2">
    <source>
        <dbReference type="EnsemblProtists" id="EOD04751"/>
    </source>
</evidence>
<accession>A0A0D3I0G6</accession>
<evidence type="ECO:0000313" key="3">
    <source>
        <dbReference type="Proteomes" id="UP000013827"/>
    </source>
</evidence>
<keyword evidence="3" id="KW-1185">Reference proteome</keyword>
<protein>
    <submittedName>
        <fullName evidence="2">Uncharacterized protein</fullName>
    </submittedName>
</protein>
<name>A0A0D3I0G6_EMIH1</name>
<feature type="compositionally biased region" description="Low complexity" evidence="1">
    <location>
        <begin position="170"/>
        <end position="182"/>
    </location>
</feature>
<dbReference type="RefSeq" id="XP_005757180.1">
    <property type="nucleotide sequence ID" value="XM_005757123.1"/>
</dbReference>
<feature type="region of interest" description="Disordered" evidence="1">
    <location>
        <begin position="170"/>
        <end position="209"/>
    </location>
</feature>
<evidence type="ECO:0000256" key="1">
    <source>
        <dbReference type="SAM" id="MobiDB-lite"/>
    </source>
</evidence>
<dbReference type="EnsemblProtists" id="EOD04751">
    <property type="protein sequence ID" value="EOD04751"/>
    <property type="gene ID" value="EMIHUDRAFT_107644"/>
</dbReference>
<reference evidence="2" key="2">
    <citation type="submission" date="2024-10" db="UniProtKB">
        <authorList>
            <consortium name="EnsemblProtists"/>
        </authorList>
    </citation>
    <scope>IDENTIFICATION</scope>
</reference>
<sequence>MLDKAKPAQLFGIPREVLIAYNNGGLDAKIANARRPGDMDKLVWERTMLHLEIARLAHQAAQTYCVGKDLSAAVNPFEGERIRMANEWLSALMGGPLPERLNFAETVKALCSHERSLTGSTYDFYCRDALPTYARDTEDLLSFLSWMGILPSIFENGVIGVTYTAAAGGREAPEGDAAAEAAAAEEEGEDREEVDEDAEATATAPKKQRTEKLVELSKADLEKTAFLGTTDSHRGVLIKSADTGLWAEDPQIIATLRGWSVTNVKAAPGARRRKSTAAIPANQYEWNLLSDMPASSNQSVIGSHVSA</sequence>
<dbReference type="HOGENOM" id="CLU_907428_0_0_1"/>
<dbReference type="GeneID" id="17250835"/>
<dbReference type="Proteomes" id="UP000013827">
    <property type="component" value="Unassembled WGS sequence"/>
</dbReference>
<organism evidence="2 3">
    <name type="scientific">Emiliania huxleyi (strain CCMP1516)</name>
    <dbReference type="NCBI Taxonomy" id="280463"/>
    <lineage>
        <taxon>Eukaryota</taxon>
        <taxon>Haptista</taxon>
        <taxon>Haptophyta</taxon>
        <taxon>Prymnesiophyceae</taxon>
        <taxon>Isochrysidales</taxon>
        <taxon>Noelaerhabdaceae</taxon>
        <taxon>Emiliania</taxon>
    </lineage>
</organism>
<dbReference type="PaxDb" id="2903-EOD04751"/>
<dbReference type="AlphaFoldDB" id="A0A0D3I0G6"/>